<organism evidence="1 2">
    <name type="scientific">Colletotrichum truncatum</name>
    <name type="common">Anthracnose fungus</name>
    <name type="synonym">Colletotrichum capsici</name>
    <dbReference type="NCBI Taxonomy" id="5467"/>
    <lineage>
        <taxon>Eukaryota</taxon>
        <taxon>Fungi</taxon>
        <taxon>Dikarya</taxon>
        <taxon>Ascomycota</taxon>
        <taxon>Pezizomycotina</taxon>
        <taxon>Sordariomycetes</taxon>
        <taxon>Hypocreomycetidae</taxon>
        <taxon>Glomerellales</taxon>
        <taxon>Glomerellaceae</taxon>
        <taxon>Colletotrichum</taxon>
        <taxon>Colletotrichum truncatum species complex</taxon>
    </lineage>
</organism>
<evidence type="ECO:0000313" key="1">
    <source>
        <dbReference type="EMBL" id="KAL0939398.1"/>
    </source>
</evidence>
<dbReference type="Proteomes" id="UP000805649">
    <property type="component" value="Unassembled WGS sequence"/>
</dbReference>
<reference evidence="1 2" key="1">
    <citation type="journal article" date="2020" name="Phytopathology">
        <title>Genome Sequence Resources of Colletotrichum truncatum, C. plurivorum, C. musicola, and C. sojae: Four Species Pathogenic to Soybean (Glycine max).</title>
        <authorList>
            <person name="Rogerio F."/>
            <person name="Boufleur T.R."/>
            <person name="Ciampi-Guillardi M."/>
            <person name="Sukno S.A."/>
            <person name="Thon M.R."/>
            <person name="Massola Junior N.S."/>
            <person name="Baroncelli R."/>
        </authorList>
    </citation>
    <scope>NUCLEOTIDE SEQUENCE [LARGE SCALE GENOMIC DNA]</scope>
    <source>
        <strain evidence="1 2">CMES1059</strain>
    </source>
</reference>
<gene>
    <name evidence="1" type="ORF">CTRU02_206008</name>
</gene>
<protein>
    <submittedName>
        <fullName evidence="1">Gcn5-related n-acetyltransferase</fullName>
    </submittedName>
</protein>
<comment type="caution">
    <text evidence="1">The sequence shown here is derived from an EMBL/GenBank/DDBJ whole genome shotgun (WGS) entry which is preliminary data.</text>
</comment>
<proteinExistence type="predicted"/>
<sequence>MAATQTVSDVKAASTSPVILTKRLLIRSNTLADAPDMARLGNNLKIAANLRNTFPSPYLLEHAKGWLDICAKEPGNHFAICEADGGAYIGSIGITRGNDVQSRTCEIGYWIGEDYWGRGYATEALLAFSKFCFESNPSVLRLEANLFSSNMASRKVLEKAGWTYEGTKRQAIEKNGQVLDLVLFSLLRHECIR</sequence>
<name>A0ACC3Z5M4_COLTU</name>
<accession>A0ACC3Z5M4</accession>
<evidence type="ECO:0000313" key="2">
    <source>
        <dbReference type="Proteomes" id="UP000805649"/>
    </source>
</evidence>
<dbReference type="EMBL" id="VUJX02000003">
    <property type="protein sequence ID" value="KAL0939398.1"/>
    <property type="molecule type" value="Genomic_DNA"/>
</dbReference>
<keyword evidence="2" id="KW-1185">Reference proteome</keyword>